<protein>
    <recommendedName>
        <fullName evidence="3">HNH endonuclease</fullName>
    </recommendedName>
</protein>
<dbReference type="Proteomes" id="UP000190989">
    <property type="component" value="Unassembled WGS sequence"/>
</dbReference>
<dbReference type="AlphaFoldDB" id="A0A1U6HK57"/>
<name>A0A1U6HK57_9SPHN</name>
<sequence>MLAKKPFKYGLKTCIFCGKPANSSEHVWPKWAHKLLPQFPNHTQLTLDAPVTKSIMSRTSERKRQGSVAKVAIKRVCSTCNNGWMSAYEENAKAILSAMMRGGHLALGAESQQLLTEYFTFKLMVLDWTNADPIFTQDERTAFYVNRAIPASLQLAMAYCRDASAHSYYRTHFIEAAMKTHLSTHTPGRNVKTIAVGFGGIFIFALCIRGEVDLSLKTIPGFVQLIPGKLATIRWPPFLVIGRTTLERVASSLDALKHHKKVTLIDDPNDAEASQTNK</sequence>
<evidence type="ECO:0000313" key="1">
    <source>
        <dbReference type="EMBL" id="SLJ96117.1"/>
    </source>
</evidence>
<dbReference type="EMBL" id="FVZE01000002">
    <property type="protein sequence ID" value="SLJ96117.1"/>
    <property type="molecule type" value="Genomic_DNA"/>
</dbReference>
<evidence type="ECO:0000313" key="2">
    <source>
        <dbReference type="Proteomes" id="UP000190989"/>
    </source>
</evidence>
<keyword evidence="2" id="KW-1185">Reference proteome</keyword>
<organism evidence="1 2">
    <name type="scientific">Novosphingobium mathurense</name>
    <dbReference type="NCBI Taxonomy" id="428990"/>
    <lineage>
        <taxon>Bacteria</taxon>
        <taxon>Pseudomonadati</taxon>
        <taxon>Pseudomonadota</taxon>
        <taxon>Alphaproteobacteria</taxon>
        <taxon>Sphingomonadales</taxon>
        <taxon>Sphingomonadaceae</taxon>
        <taxon>Novosphingobium</taxon>
    </lineage>
</organism>
<accession>A0A1U6HK57</accession>
<reference evidence="2" key="1">
    <citation type="submission" date="2017-02" db="EMBL/GenBank/DDBJ databases">
        <authorList>
            <person name="Varghese N."/>
            <person name="Submissions S."/>
        </authorList>
    </citation>
    <scope>NUCLEOTIDE SEQUENCE [LARGE SCALE GENOMIC DNA]</scope>
    <source>
        <strain evidence="2">SM117</strain>
    </source>
</reference>
<evidence type="ECO:0008006" key="3">
    <source>
        <dbReference type="Google" id="ProtNLM"/>
    </source>
</evidence>
<gene>
    <name evidence="1" type="ORF">SAMN06295987_102607</name>
</gene>
<proteinExistence type="predicted"/>